<feature type="transmembrane region" description="Helical" evidence="2">
    <location>
        <begin position="104"/>
        <end position="123"/>
    </location>
</feature>
<dbReference type="Proteomes" id="UP001501147">
    <property type="component" value="Unassembled WGS sequence"/>
</dbReference>
<accession>A0ABP8ZSE2</accession>
<dbReference type="RefSeq" id="WP_345609491.1">
    <property type="nucleotide sequence ID" value="NZ_BAABJV010000001.1"/>
</dbReference>
<evidence type="ECO:0000256" key="2">
    <source>
        <dbReference type="SAM" id="Phobius"/>
    </source>
</evidence>
<keyword evidence="2" id="KW-0472">Membrane</keyword>
<name>A0ABP8ZSE2_9ACTN</name>
<proteinExistence type="predicted"/>
<evidence type="ECO:0000313" key="3">
    <source>
        <dbReference type="EMBL" id="GAA4764888.1"/>
    </source>
</evidence>
<organism evidence="3 4">
    <name type="scientific">Streptomyces sanyensis</name>
    <dbReference type="NCBI Taxonomy" id="568869"/>
    <lineage>
        <taxon>Bacteria</taxon>
        <taxon>Bacillati</taxon>
        <taxon>Actinomycetota</taxon>
        <taxon>Actinomycetes</taxon>
        <taxon>Kitasatosporales</taxon>
        <taxon>Streptomycetaceae</taxon>
        <taxon>Streptomyces</taxon>
    </lineage>
</organism>
<evidence type="ECO:0008006" key="5">
    <source>
        <dbReference type="Google" id="ProtNLM"/>
    </source>
</evidence>
<sequence length="166" mass="16991">MAQPARTVPLILRFVVGHTDTGRTAAPLVAHSSRLELERPETGEAVREVVCGDPACRQRLRVRVRGLTETRSRRRALWSWAAAAGPVSAASWFLAAGLPGTAPAVLLGLAGTALGASALVLACTAHAHLGVGRPDPVPAGSEGGGRHVLVGPGRHDPGAGGPPHGR</sequence>
<reference evidence="4" key="1">
    <citation type="journal article" date="2019" name="Int. J. Syst. Evol. Microbiol.">
        <title>The Global Catalogue of Microorganisms (GCM) 10K type strain sequencing project: providing services to taxonomists for standard genome sequencing and annotation.</title>
        <authorList>
            <consortium name="The Broad Institute Genomics Platform"/>
            <consortium name="The Broad Institute Genome Sequencing Center for Infectious Disease"/>
            <person name="Wu L."/>
            <person name="Ma J."/>
        </authorList>
    </citation>
    <scope>NUCLEOTIDE SEQUENCE [LARGE SCALE GENOMIC DNA]</scope>
    <source>
        <strain evidence="4">JCM 18324</strain>
    </source>
</reference>
<gene>
    <name evidence="3" type="ORF">GCM10023329_08570</name>
</gene>
<protein>
    <recommendedName>
        <fullName evidence="5">Integral membrane protein</fullName>
    </recommendedName>
</protein>
<keyword evidence="2" id="KW-1133">Transmembrane helix</keyword>
<evidence type="ECO:0000256" key="1">
    <source>
        <dbReference type="SAM" id="MobiDB-lite"/>
    </source>
</evidence>
<evidence type="ECO:0000313" key="4">
    <source>
        <dbReference type="Proteomes" id="UP001501147"/>
    </source>
</evidence>
<comment type="caution">
    <text evidence="3">The sequence shown here is derived from an EMBL/GenBank/DDBJ whole genome shotgun (WGS) entry which is preliminary data.</text>
</comment>
<keyword evidence="4" id="KW-1185">Reference proteome</keyword>
<dbReference type="EMBL" id="BAABJV010000001">
    <property type="protein sequence ID" value="GAA4764888.1"/>
    <property type="molecule type" value="Genomic_DNA"/>
</dbReference>
<feature type="region of interest" description="Disordered" evidence="1">
    <location>
        <begin position="134"/>
        <end position="166"/>
    </location>
</feature>
<feature type="transmembrane region" description="Helical" evidence="2">
    <location>
        <begin position="77"/>
        <end position="98"/>
    </location>
</feature>
<keyword evidence="2" id="KW-0812">Transmembrane</keyword>